<dbReference type="Gene3D" id="3.50.30.50">
    <property type="entry name" value="Putative cyclase"/>
    <property type="match status" value="1"/>
</dbReference>
<dbReference type="InterPro" id="IPR007325">
    <property type="entry name" value="KFase/CYL"/>
</dbReference>
<protein>
    <submittedName>
        <fullName evidence="1">Cyclase family protein</fullName>
        <ecNumber evidence="1">3.5.-.-</ecNumber>
    </submittedName>
</protein>
<comment type="caution">
    <text evidence="1">The sequence shown here is derived from an EMBL/GenBank/DDBJ whole genome shotgun (WGS) entry which is preliminary data.</text>
</comment>
<proteinExistence type="predicted"/>
<name>A0ABW4KEJ2_9BACI</name>
<dbReference type="SUPFAM" id="SSF102198">
    <property type="entry name" value="Putative cyclase"/>
    <property type="match status" value="1"/>
</dbReference>
<evidence type="ECO:0000313" key="1">
    <source>
        <dbReference type="EMBL" id="MFD1706245.1"/>
    </source>
</evidence>
<dbReference type="RefSeq" id="WP_380772827.1">
    <property type="nucleotide sequence ID" value="NZ_JBHUEO010000011.1"/>
</dbReference>
<dbReference type="PANTHER" id="PTHR31118:SF12">
    <property type="entry name" value="CYCLASE-LIKE PROTEIN 2"/>
    <property type="match status" value="1"/>
</dbReference>
<dbReference type="Proteomes" id="UP001597301">
    <property type="component" value="Unassembled WGS sequence"/>
</dbReference>
<keyword evidence="2" id="KW-1185">Reference proteome</keyword>
<dbReference type="EC" id="3.5.-.-" evidence="1"/>
<dbReference type="GO" id="GO:0016787">
    <property type="term" value="F:hydrolase activity"/>
    <property type="evidence" value="ECO:0007669"/>
    <property type="project" value="UniProtKB-KW"/>
</dbReference>
<sequence>MVVKTGILEEMLTNLVSGKIEVVDLSQTLNENTPVIQLPEPFKNTGGFKFQQLSKYDENGPFFYWNDFVAGEHCGTHFDAPVHWLSGKGKDSVDTMPLKNMIGEACVIDIRKQSAANPDYCLSVADIQQFEEEHGIIPKHSWVIIHTGWGNFVDDHEKFYNVGEDGQPHTPGISKEASIFLAEERDVLGVGVETVGTDAGIAGSFDPPFPNHHYMHGANKYGLAQLTNVDKLPARGAVLIVNPLKIEEGSGSPVRAIALIEKEL</sequence>
<accession>A0ABW4KEJ2</accession>
<dbReference type="Pfam" id="PF04199">
    <property type="entry name" value="Cyclase"/>
    <property type="match status" value="1"/>
</dbReference>
<reference evidence="2" key="1">
    <citation type="journal article" date="2019" name="Int. J. Syst. Evol. Microbiol.">
        <title>The Global Catalogue of Microorganisms (GCM) 10K type strain sequencing project: providing services to taxonomists for standard genome sequencing and annotation.</title>
        <authorList>
            <consortium name="The Broad Institute Genomics Platform"/>
            <consortium name="The Broad Institute Genome Sequencing Center for Infectious Disease"/>
            <person name="Wu L."/>
            <person name="Ma J."/>
        </authorList>
    </citation>
    <scope>NUCLEOTIDE SEQUENCE [LARGE SCALE GENOMIC DNA]</scope>
    <source>
        <strain evidence="2">CGMCC 1.12295</strain>
    </source>
</reference>
<gene>
    <name evidence="1" type="ORF">ACFSCZ_05675</name>
</gene>
<keyword evidence="1" id="KW-0378">Hydrolase</keyword>
<dbReference type="InterPro" id="IPR037175">
    <property type="entry name" value="KFase_sf"/>
</dbReference>
<organism evidence="1 2">
    <name type="scientific">Siminovitchia sediminis</name>
    <dbReference type="NCBI Taxonomy" id="1274353"/>
    <lineage>
        <taxon>Bacteria</taxon>
        <taxon>Bacillati</taxon>
        <taxon>Bacillota</taxon>
        <taxon>Bacilli</taxon>
        <taxon>Bacillales</taxon>
        <taxon>Bacillaceae</taxon>
        <taxon>Siminovitchia</taxon>
    </lineage>
</organism>
<evidence type="ECO:0000313" key="2">
    <source>
        <dbReference type="Proteomes" id="UP001597301"/>
    </source>
</evidence>
<dbReference type="EMBL" id="JBHUEO010000011">
    <property type="protein sequence ID" value="MFD1706245.1"/>
    <property type="molecule type" value="Genomic_DNA"/>
</dbReference>
<dbReference type="PANTHER" id="PTHR31118">
    <property type="entry name" value="CYCLASE-LIKE PROTEIN 2"/>
    <property type="match status" value="1"/>
</dbReference>